<dbReference type="Proteomes" id="UP001139000">
    <property type="component" value="Unassembled WGS sequence"/>
</dbReference>
<keyword evidence="2" id="KW-0732">Signal</keyword>
<sequence>MKHFFYLTFLFLISLNGYAEDRVNPTLTTVTARQELFQQCIEAESQPGNGPITSDPNASNGQTRGSKDNYDHYVDYAVNGVKATGTHQVKVRYYASGAAQAAIAVNGNVAIPSANFPATHSWNIVWREETFNVMLNQGNNVLRIQGLPGRSIRQDQICVTGGGGQGPVCDFNIAPTTNQPIYEREKPMTLSANCTGGDCATVTYTWTGNGITASGETVNLTSPSVVGNYAYTLTASKPGCPDQVSTVAVNVDWALAPCRYYFYPSLQDNNPTCNSSILIYAHCPEYDCDNVTYTWNGPGANNQVGQAINLITPDAIGSYNYVVTASKPGCETRTVNYTLNIRNCTPPANEDFDACLESENQNGSAPVSYDPNASGSQARGDKDNYNNYVDYAVEGVPVDGLYEFKLRYAASSGPSISVRVNDTYVIFSKSLPATHSWNIVFREEILMLTLKAGSNVVRIQGEPGASIRQDKVCISNVNTNTARMGAPETGYMPSGIKDTPNVFPNPAPGEFNAKFNLTDDEGKITVTDVRGNIWYDVKVKGKGAHDEKVRMKNAPAGIYFMKIRNGDKTTLKKVLITR</sequence>
<dbReference type="EMBL" id="JAJTTC010000010">
    <property type="protein sequence ID" value="MCF0065269.1"/>
    <property type="molecule type" value="Genomic_DNA"/>
</dbReference>
<protein>
    <submittedName>
        <fullName evidence="4">T9SS type A sorting domain-containing protein</fullName>
    </submittedName>
</protein>
<dbReference type="Gene3D" id="2.60.120.260">
    <property type="entry name" value="Galactose-binding domain-like"/>
    <property type="match status" value="2"/>
</dbReference>
<dbReference type="GO" id="GO:0030246">
    <property type="term" value="F:carbohydrate binding"/>
    <property type="evidence" value="ECO:0007669"/>
    <property type="project" value="InterPro"/>
</dbReference>
<evidence type="ECO:0000256" key="2">
    <source>
        <dbReference type="SAM" id="SignalP"/>
    </source>
</evidence>
<keyword evidence="5" id="KW-1185">Reference proteome</keyword>
<evidence type="ECO:0000313" key="4">
    <source>
        <dbReference type="EMBL" id="MCF0065269.1"/>
    </source>
</evidence>
<organism evidence="4 5">
    <name type="scientific">Dyadobacter chenwenxiniae</name>
    <dbReference type="NCBI Taxonomy" id="2906456"/>
    <lineage>
        <taxon>Bacteria</taxon>
        <taxon>Pseudomonadati</taxon>
        <taxon>Bacteroidota</taxon>
        <taxon>Cytophagia</taxon>
        <taxon>Cytophagales</taxon>
        <taxon>Spirosomataceae</taxon>
        <taxon>Dyadobacter</taxon>
    </lineage>
</organism>
<feature type="compositionally biased region" description="Polar residues" evidence="1">
    <location>
        <begin position="46"/>
        <end position="64"/>
    </location>
</feature>
<dbReference type="InterPro" id="IPR026444">
    <property type="entry name" value="Secre_tail"/>
</dbReference>
<evidence type="ECO:0000256" key="1">
    <source>
        <dbReference type="SAM" id="MobiDB-lite"/>
    </source>
</evidence>
<dbReference type="PROSITE" id="PS51175">
    <property type="entry name" value="CBM6"/>
    <property type="match status" value="2"/>
</dbReference>
<proteinExistence type="predicted"/>
<gene>
    <name evidence="4" type="ORF">LXM26_27395</name>
</gene>
<dbReference type="Pfam" id="PF18962">
    <property type="entry name" value="Por_Secre_tail"/>
    <property type="match status" value="1"/>
</dbReference>
<dbReference type="RefSeq" id="WP_234658255.1">
    <property type="nucleotide sequence ID" value="NZ_CP094997.1"/>
</dbReference>
<evidence type="ECO:0000313" key="5">
    <source>
        <dbReference type="Proteomes" id="UP001139000"/>
    </source>
</evidence>
<dbReference type="InterPro" id="IPR008979">
    <property type="entry name" value="Galactose-bd-like_sf"/>
</dbReference>
<accession>A0A9X1PRT1</accession>
<feature type="region of interest" description="Disordered" evidence="1">
    <location>
        <begin position="44"/>
        <end position="66"/>
    </location>
</feature>
<comment type="caution">
    <text evidence="4">The sequence shown here is derived from an EMBL/GenBank/DDBJ whole genome shotgun (WGS) entry which is preliminary data.</text>
</comment>
<feature type="signal peptide" evidence="2">
    <location>
        <begin position="1"/>
        <end position="19"/>
    </location>
</feature>
<reference evidence="4" key="1">
    <citation type="submission" date="2021-12" db="EMBL/GenBank/DDBJ databases">
        <title>Novel species in genus Dyadobacter.</title>
        <authorList>
            <person name="Ma C."/>
        </authorList>
    </citation>
    <scope>NUCLEOTIDE SEQUENCE</scope>
    <source>
        <strain evidence="4">LJ419</strain>
    </source>
</reference>
<feature type="chain" id="PRO_5040793839" evidence="2">
    <location>
        <begin position="20"/>
        <end position="578"/>
    </location>
</feature>
<dbReference type="InterPro" id="IPR005084">
    <property type="entry name" value="CBM6"/>
</dbReference>
<evidence type="ECO:0000259" key="3">
    <source>
        <dbReference type="PROSITE" id="PS51175"/>
    </source>
</evidence>
<feature type="region of interest" description="Disordered" evidence="1">
    <location>
        <begin position="359"/>
        <end position="381"/>
    </location>
</feature>
<dbReference type="AlphaFoldDB" id="A0A9X1PRT1"/>
<feature type="domain" description="CBM6" evidence="3">
    <location>
        <begin position="39"/>
        <end position="160"/>
    </location>
</feature>
<feature type="domain" description="CBM6" evidence="3">
    <location>
        <begin position="354"/>
        <end position="475"/>
    </location>
</feature>
<dbReference type="SUPFAM" id="SSF49785">
    <property type="entry name" value="Galactose-binding domain-like"/>
    <property type="match status" value="2"/>
</dbReference>
<dbReference type="NCBIfam" id="TIGR04183">
    <property type="entry name" value="Por_Secre_tail"/>
    <property type="match status" value="1"/>
</dbReference>
<feature type="compositionally biased region" description="Polar residues" evidence="1">
    <location>
        <begin position="359"/>
        <end position="377"/>
    </location>
</feature>
<name>A0A9X1PRT1_9BACT</name>